<keyword evidence="2" id="KW-0723">Serine/threonine-protein kinase</keyword>
<feature type="transmembrane region" description="Helical" evidence="1">
    <location>
        <begin position="21"/>
        <end position="40"/>
    </location>
</feature>
<evidence type="ECO:0000313" key="3">
    <source>
        <dbReference type="Proteomes" id="UP000324974"/>
    </source>
</evidence>
<name>A0A5C1ATW4_9BACT</name>
<gene>
    <name evidence="2" type="ORF">PX52LOC_08171</name>
</gene>
<dbReference type="KEGG" id="lrs:PX52LOC_08171"/>
<keyword evidence="3" id="KW-1185">Reference proteome</keyword>
<protein>
    <submittedName>
        <fullName evidence="2">Serine/threonine protein kinase</fullName>
    </submittedName>
</protein>
<sequence length="298" mass="32653">MSNERSEPAVRPRRAVPFRGWLIAAGVVAVLTAVGVRLWYSPTVDPEPLKPVHAPDPTLLKHEGEIQARVATILTTPPALDEKSPHPVEGVPSNASPELSAFRIVEDHRVYDLRAWKPVGAGDGPHTAGVLMTRTMKLVKQAAADRIDFLTRTSGSDLAVRCDVPRSDAARVFVSQKKPVVSGREMTEHRLSVDVAGVPVGGAFDLSFRTTYWNSLQTPEEQWFGTIGYDGSTLLSMLILFPEFRPFKGGGLRTGPANGDLVPYDGTQLVFKGGAGAWMYWEVPGPKTGNIYRLDWKW</sequence>
<keyword evidence="2" id="KW-0418">Kinase</keyword>
<evidence type="ECO:0000256" key="1">
    <source>
        <dbReference type="SAM" id="Phobius"/>
    </source>
</evidence>
<reference evidence="3" key="1">
    <citation type="submission" date="2019-08" db="EMBL/GenBank/DDBJ databases">
        <title>Limnoglobus roseus gen. nov., sp. nov., a novel freshwater planctomycete with a giant genome from the family Gemmataceae.</title>
        <authorList>
            <person name="Kulichevskaya I.S."/>
            <person name="Naumoff D.G."/>
            <person name="Miroshnikov K."/>
            <person name="Ivanova A."/>
            <person name="Philippov D.A."/>
            <person name="Hakobyan A."/>
            <person name="Rijpstra I.C."/>
            <person name="Sinninghe Damste J.S."/>
            <person name="Liesack W."/>
            <person name="Dedysh S.N."/>
        </authorList>
    </citation>
    <scope>NUCLEOTIDE SEQUENCE [LARGE SCALE GENOMIC DNA]</scope>
    <source>
        <strain evidence="3">PX52</strain>
    </source>
</reference>
<keyword evidence="1" id="KW-0472">Membrane</keyword>
<dbReference type="GO" id="GO:0004674">
    <property type="term" value="F:protein serine/threonine kinase activity"/>
    <property type="evidence" value="ECO:0007669"/>
    <property type="project" value="UniProtKB-KW"/>
</dbReference>
<dbReference type="RefSeq" id="WP_149115285.1">
    <property type="nucleotide sequence ID" value="NZ_CP042425.1"/>
</dbReference>
<dbReference type="EMBL" id="CP042425">
    <property type="protein sequence ID" value="QEL21042.1"/>
    <property type="molecule type" value="Genomic_DNA"/>
</dbReference>
<organism evidence="2 3">
    <name type="scientific">Limnoglobus roseus</name>
    <dbReference type="NCBI Taxonomy" id="2598579"/>
    <lineage>
        <taxon>Bacteria</taxon>
        <taxon>Pseudomonadati</taxon>
        <taxon>Planctomycetota</taxon>
        <taxon>Planctomycetia</taxon>
        <taxon>Gemmatales</taxon>
        <taxon>Gemmataceae</taxon>
        <taxon>Limnoglobus</taxon>
    </lineage>
</organism>
<evidence type="ECO:0000313" key="2">
    <source>
        <dbReference type="EMBL" id="QEL21042.1"/>
    </source>
</evidence>
<dbReference type="AlphaFoldDB" id="A0A5C1ATW4"/>
<dbReference type="Proteomes" id="UP000324974">
    <property type="component" value="Chromosome"/>
</dbReference>
<proteinExistence type="predicted"/>
<keyword evidence="1" id="KW-0812">Transmembrane</keyword>
<keyword evidence="2" id="KW-0808">Transferase</keyword>
<keyword evidence="1" id="KW-1133">Transmembrane helix</keyword>
<accession>A0A5C1ATW4</accession>